<organism evidence="4">
    <name type="scientific">bioreactor metagenome</name>
    <dbReference type="NCBI Taxonomy" id="1076179"/>
    <lineage>
        <taxon>unclassified sequences</taxon>
        <taxon>metagenomes</taxon>
        <taxon>ecological metagenomes</taxon>
    </lineage>
</organism>
<dbReference type="InterPro" id="IPR025420">
    <property type="entry name" value="DUF4143"/>
</dbReference>
<proteinExistence type="predicted"/>
<protein>
    <recommendedName>
        <fullName evidence="5">ATPase</fullName>
    </recommendedName>
</protein>
<comment type="caution">
    <text evidence="4">The sequence shown here is derived from an EMBL/GenBank/DDBJ whole genome shotgun (WGS) entry which is preliminary data.</text>
</comment>
<dbReference type="InterPro" id="IPR036388">
    <property type="entry name" value="WH-like_DNA-bd_sf"/>
</dbReference>
<accession>A0A644VJM4</accession>
<evidence type="ECO:0000256" key="1">
    <source>
        <dbReference type="SAM" id="Coils"/>
    </source>
</evidence>
<keyword evidence="1" id="KW-0175">Coiled coil</keyword>
<evidence type="ECO:0008006" key="5">
    <source>
        <dbReference type="Google" id="ProtNLM"/>
    </source>
</evidence>
<dbReference type="Pfam" id="PF13635">
    <property type="entry name" value="DUF4143"/>
    <property type="match status" value="1"/>
</dbReference>
<dbReference type="SUPFAM" id="SSF52540">
    <property type="entry name" value="P-loop containing nucleoside triphosphate hydrolases"/>
    <property type="match status" value="1"/>
</dbReference>
<dbReference type="SUPFAM" id="SSF46785">
    <property type="entry name" value="Winged helix' DNA-binding domain"/>
    <property type="match status" value="1"/>
</dbReference>
<feature type="domain" description="DUF4143" evidence="3">
    <location>
        <begin position="221"/>
        <end position="368"/>
    </location>
</feature>
<feature type="domain" description="AAA" evidence="2">
    <location>
        <begin position="20"/>
        <end position="150"/>
    </location>
</feature>
<evidence type="ECO:0000259" key="2">
    <source>
        <dbReference type="Pfam" id="PF13173"/>
    </source>
</evidence>
<dbReference type="PANTHER" id="PTHR33295:SF20">
    <property type="entry name" value="ATPASE"/>
    <property type="match status" value="1"/>
</dbReference>
<dbReference type="PANTHER" id="PTHR33295">
    <property type="entry name" value="ATPASE"/>
    <property type="match status" value="1"/>
</dbReference>
<sequence length="422" mass="50224">MIKRDLYLNKIRPFKNKQIIKVLTGIRRCGKSTILEQIVDELKKDGVKEENIILINFELEEYFNIRNIDQLSNHINKLVKNNHEKKYLFFDEIQNVKNWEKLINSYLAKKQFDIYITGSNAKLLSGELATYLSGRYIEIKIYPFSFSEFLKYKNLQNEKYNQKNKNKDLKHKNIEKYKREYKIKDLFYEYLKFGAMPSTLAFEDNEKIKLFHDLYNSIILKDVVQRNEVRDIDLLDRIVRYIMANVGQLFSANSIVKYLKKDKVKISTKTIYNYLSYLEDACLINKVRREDLIGKKLLNYIEKFYVVDLGFRQVLFGNNEGDIGQSLENIVYNELIRRDYNVTIGKFRDKEVDFVCKKNNQTVYIQVSYILADKTTIKREFDPLIKIKDNYPKYVITMDEVDMSRSGIKHINVIDFLKGDII</sequence>
<gene>
    <name evidence="4" type="ORF">SDC9_37515</name>
</gene>
<evidence type="ECO:0000313" key="4">
    <source>
        <dbReference type="EMBL" id="MPL91447.1"/>
    </source>
</evidence>
<dbReference type="Gene3D" id="3.40.50.300">
    <property type="entry name" value="P-loop containing nucleotide triphosphate hydrolases"/>
    <property type="match status" value="1"/>
</dbReference>
<dbReference type="Gene3D" id="1.10.10.10">
    <property type="entry name" value="Winged helix-like DNA-binding domain superfamily/Winged helix DNA-binding domain"/>
    <property type="match status" value="1"/>
</dbReference>
<reference evidence="4" key="1">
    <citation type="submission" date="2019-08" db="EMBL/GenBank/DDBJ databases">
        <authorList>
            <person name="Kucharzyk K."/>
            <person name="Murdoch R.W."/>
            <person name="Higgins S."/>
            <person name="Loffler F."/>
        </authorList>
    </citation>
    <scope>NUCLEOTIDE SEQUENCE</scope>
</reference>
<dbReference type="AlphaFoldDB" id="A0A644VJM4"/>
<dbReference type="InterPro" id="IPR036390">
    <property type="entry name" value="WH_DNA-bd_sf"/>
</dbReference>
<dbReference type="Pfam" id="PF13173">
    <property type="entry name" value="AAA_14"/>
    <property type="match status" value="1"/>
</dbReference>
<dbReference type="InterPro" id="IPR027417">
    <property type="entry name" value="P-loop_NTPase"/>
</dbReference>
<name>A0A644VJM4_9ZZZZ</name>
<dbReference type="EMBL" id="VSSQ01000329">
    <property type="protein sequence ID" value="MPL91447.1"/>
    <property type="molecule type" value="Genomic_DNA"/>
</dbReference>
<evidence type="ECO:0000259" key="3">
    <source>
        <dbReference type="Pfam" id="PF13635"/>
    </source>
</evidence>
<dbReference type="InterPro" id="IPR041682">
    <property type="entry name" value="AAA_14"/>
</dbReference>
<feature type="coiled-coil region" evidence="1">
    <location>
        <begin position="152"/>
        <end position="180"/>
    </location>
</feature>